<dbReference type="PANTHER" id="PTHR21706">
    <property type="entry name" value="TRANSMEMBRANE PROTEIN 65"/>
    <property type="match status" value="1"/>
</dbReference>
<evidence type="ECO:0000256" key="7">
    <source>
        <dbReference type="SAM" id="Phobius"/>
    </source>
</evidence>
<dbReference type="InterPro" id="IPR018247">
    <property type="entry name" value="EF_Hand_1_Ca_BS"/>
</dbReference>
<organism evidence="9 10">
    <name type="scientific">Globisporangium ultimum (strain ATCC 200006 / CBS 805.95 / DAOM BR144)</name>
    <name type="common">Pythium ultimum</name>
    <dbReference type="NCBI Taxonomy" id="431595"/>
    <lineage>
        <taxon>Eukaryota</taxon>
        <taxon>Sar</taxon>
        <taxon>Stramenopiles</taxon>
        <taxon>Oomycota</taxon>
        <taxon>Peronosporomycetes</taxon>
        <taxon>Pythiales</taxon>
        <taxon>Pythiaceae</taxon>
        <taxon>Globisporangium</taxon>
    </lineage>
</organism>
<dbReference type="PANTHER" id="PTHR21706:SF15">
    <property type="entry name" value="TRANSMEMBRANE PROTEIN 65"/>
    <property type="match status" value="1"/>
</dbReference>
<dbReference type="InterPro" id="IPR019537">
    <property type="entry name" value="TMEM65"/>
</dbReference>
<dbReference type="HOGENOM" id="CLU_075402_2_0_1"/>
<dbReference type="Proteomes" id="UP000019132">
    <property type="component" value="Unassembled WGS sequence"/>
</dbReference>
<dbReference type="GO" id="GO:0005739">
    <property type="term" value="C:mitochondrion"/>
    <property type="evidence" value="ECO:0007669"/>
    <property type="project" value="TreeGrafter"/>
</dbReference>
<dbReference type="EMBL" id="GL376599">
    <property type="status" value="NOT_ANNOTATED_CDS"/>
    <property type="molecule type" value="Genomic_DNA"/>
</dbReference>
<evidence type="ECO:0000256" key="4">
    <source>
        <dbReference type="ARBA" id="ARBA00022989"/>
    </source>
</evidence>
<dbReference type="GO" id="GO:0005509">
    <property type="term" value="F:calcium ion binding"/>
    <property type="evidence" value="ECO:0007669"/>
    <property type="project" value="InterPro"/>
</dbReference>
<dbReference type="EnsemblProtists" id="PYU1_T008909">
    <property type="protein sequence ID" value="PYU1_T008909"/>
    <property type="gene ID" value="PYU1_G008891"/>
</dbReference>
<dbReference type="Pfam" id="PF10507">
    <property type="entry name" value="TMEM65"/>
    <property type="match status" value="1"/>
</dbReference>
<evidence type="ECO:0000256" key="3">
    <source>
        <dbReference type="ARBA" id="ARBA00022837"/>
    </source>
</evidence>
<keyword evidence="2 7" id="KW-0812">Transmembrane</keyword>
<name>K3WVB1_GLOUD</name>
<evidence type="ECO:0000256" key="1">
    <source>
        <dbReference type="ARBA" id="ARBA00004141"/>
    </source>
</evidence>
<evidence type="ECO:0000313" key="9">
    <source>
        <dbReference type="EnsemblProtists" id="PYU1_T008909"/>
    </source>
</evidence>
<sequence>MRLLRRTYTNLRTRRRSSVAAPLASSSSYGFKKPHPSSSSRKDAVSAVVKQFHVLTLDQRVRAVNRVMQLTNRKQLDDKFVEHFFLEADKDKDGLLNKHEFRAFLASRFSLKVFQASDTNQSVARPTNEQLKLVMIASAIPFVGFGFVDNIIMLAAGDMIEDHFHAAYHISMLCAAALGNTVSDVVGLSLGGIIETFARKIGIPDPQLSKAQANMSITHWCNFLASAGGITLGCLLGMFPLLFMNHSDECEDGDKKSAKQDGASDMMRQTTQSSETAPAALA</sequence>
<accession>K3WVB1</accession>
<dbReference type="InParanoid" id="K3WVB1"/>
<feature type="transmembrane region" description="Helical" evidence="7">
    <location>
        <begin position="168"/>
        <end position="198"/>
    </location>
</feature>
<keyword evidence="10" id="KW-1185">Reference proteome</keyword>
<evidence type="ECO:0000313" key="10">
    <source>
        <dbReference type="Proteomes" id="UP000019132"/>
    </source>
</evidence>
<reference evidence="10" key="2">
    <citation type="submission" date="2010-04" db="EMBL/GenBank/DDBJ databases">
        <authorList>
            <person name="Buell R."/>
            <person name="Hamilton J."/>
            <person name="Hostetler J."/>
        </authorList>
    </citation>
    <scope>NUCLEOTIDE SEQUENCE [LARGE SCALE GENOMIC DNA]</scope>
    <source>
        <strain evidence="10">DAOM:BR144</strain>
    </source>
</reference>
<proteinExistence type="predicted"/>
<dbReference type="InterPro" id="IPR002048">
    <property type="entry name" value="EF_hand_dom"/>
</dbReference>
<dbReference type="SUPFAM" id="SSF47473">
    <property type="entry name" value="EF-hand"/>
    <property type="match status" value="1"/>
</dbReference>
<evidence type="ECO:0000256" key="6">
    <source>
        <dbReference type="SAM" id="MobiDB-lite"/>
    </source>
</evidence>
<comment type="subcellular location">
    <subcellularLocation>
        <location evidence="1">Membrane</location>
        <topology evidence="1">Multi-pass membrane protein</topology>
    </subcellularLocation>
</comment>
<evidence type="ECO:0000259" key="8">
    <source>
        <dbReference type="PROSITE" id="PS50222"/>
    </source>
</evidence>
<reference evidence="10" key="1">
    <citation type="journal article" date="2010" name="Genome Biol.">
        <title>Genome sequence of the necrotrophic plant pathogen Pythium ultimum reveals original pathogenicity mechanisms and effector repertoire.</title>
        <authorList>
            <person name="Levesque C.A."/>
            <person name="Brouwer H."/>
            <person name="Cano L."/>
            <person name="Hamilton J.P."/>
            <person name="Holt C."/>
            <person name="Huitema E."/>
            <person name="Raffaele S."/>
            <person name="Robideau G.P."/>
            <person name="Thines M."/>
            <person name="Win J."/>
            <person name="Zerillo M.M."/>
            <person name="Beakes G.W."/>
            <person name="Boore J.L."/>
            <person name="Busam D."/>
            <person name="Dumas B."/>
            <person name="Ferriera S."/>
            <person name="Fuerstenberg S.I."/>
            <person name="Gachon C.M."/>
            <person name="Gaulin E."/>
            <person name="Govers F."/>
            <person name="Grenville-Briggs L."/>
            <person name="Horner N."/>
            <person name="Hostetler J."/>
            <person name="Jiang R.H."/>
            <person name="Johnson J."/>
            <person name="Krajaejun T."/>
            <person name="Lin H."/>
            <person name="Meijer H.J."/>
            <person name="Moore B."/>
            <person name="Morris P."/>
            <person name="Phuntmart V."/>
            <person name="Puiu D."/>
            <person name="Shetty J."/>
            <person name="Stajich J.E."/>
            <person name="Tripathy S."/>
            <person name="Wawra S."/>
            <person name="van West P."/>
            <person name="Whitty B.R."/>
            <person name="Coutinho P.M."/>
            <person name="Henrissat B."/>
            <person name="Martin F."/>
            <person name="Thomas P.D."/>
            <person name="Tyler B.M."/>
            <person name="De Vries R.P."/>
            <person name="Kamoun S."/>
            <person name="Yandell M."/>
            <person name="Tisserat N."/>
            <person name="Buell C.R."/>
        </authorList>
    </citation>
    <scope>NUCLEOTIDE SEQUENCE</scope>
    <source>
        <strain evidence="10">DAOM:BR144</strain>
    </source>
</reference>
<dbReference type="eggNOG" id="KOG4619">
    <property type="taxonomic scope" value="Eukaryota"/>
</dbReference>
<dbReference type="AlphaFoldDB" id="K3WVB1"/>
<dbReference type="PROSITE" id="PS00018">
    <property type="entry name" value="EF_HAND_1"/>
    <property type="match status" value="1"/>
</dbReference>
<feature type="transmembrane region" description="Helical" evidence="7">
    <location>
        <begin position="133"/>
        <end position="156"/>
    </location>
</feature>
<keyword evidence="5 7" id="KW-0472">Membrane</keyword>
<evidence type="ECO:0000256" key="5">
    <source>
        <dbReference type="ARBA" id="ARBA00023136"/>
    </source>
</evidence>
<dbReference type="VEuPathDB" id="FungiDB:PYU1_G008891"/>
<feature type="domain" description="EF-hand" evidence="8">
    <location>
        <begin position="76"/>
        <end position="111"/>
    </location>
</feature>
<feature type="compositionally biased region" description="Polar residues" evidence="6">
    <location>
        <begin position="267"/>
        <end position="276"/>
    </location>
</feature>
<evidence type="ECO:0000256" key="2">
    <source>
        <dbReference type="ARBA" id="ARBA00022692"/>
    </source>
</evidence>
<dbReference type="PROSITE" id="PS50222">
    <property type="entry name" value="EF_HAND_2"/>
    <property type="match status" value="1"/>
</dbReference>
<dbReference type="InterPro" id="IPR011992">
    <property type="entry name" value="EF-hand-dom_pair"/>
</dbReference>
<feature type="region of interest" description="Disordered" evidence="6">
    <location>
        <begin position="251"/>
        <end position="282"/>
    </location>
</feature>
<dbReference type="GO" id="GO:0016020">
    <property type="term" value="C:membrane"/>
    <property type="evidence" value="ECO:0007669"/>
    <property type="project" value="UniProtKB-SubCell"/>
</dbReference>
<dbReference type="Gene3D" id="1.10.238.10">
    <property type="entry name" value="EF-hand"/>
    <property type="match status" value="1"/>
</dbReference>
<keyword evidence="3" id="KW-0106">Calcium</keyword>
<feature type="transmembrane region" description="Helical" evidence="7">
    <location>
        <begin position="219"/>
        <end position="243"/>
    </location>
</feature>
<keyword evidence="4 7" id="KW-1133">Transmembrane helix</keyword>
<reference evidence="9" key="3">
    <citation type="submission" date="2015-02" db="UniProtKB">
        <authorList>
            <consortium name="EnsemblProtists"/>
        </authorList>
    </citation>
    <scope>IDENTIFICATION</scope>
    <source>
        <strain evidence="9">DAOM BR144</strain>
    </source>
</reference>
<protein>
    <recommendedName>
        <fullName evidence="8">EF-hand domain-containing protein</fullName>
    </recommendedName>
</protein>